<evidence type="ECO:0000313" key="5">
    <source>
        <dbReference type="Proteomes" id="UP000011080"/>
    </source>
</evidence>
<feature type="non-terminal residue" evidence="4">
    <location>
        <position position="81"/>
    </location>
</feature>
<keyword evidence="2" id="KW-1064">Adaptive immunity</keyword>
<evidence type="ECO:0000256" key="3">
    <source>
        <dbReference type="ARBA" id="ARBA00023319"/>
    </source>
</evidence>
<evidence type="ECO:0008006" key="6">
    <source>
        <dbReference type="Google" id="ProtNLM"/>
    </source>
</evidence>
<dbReference type="PANTHER" id="PTHR19367:SF24">
    <property type="entry name" value="T CELL RECEPTOR ALPHA VARIABLE 8-4"/>
    <property type="match status" value="1"/>
</dbReference>
<protein>
    <recommendedName>
        <fullName evidence="6">Immunoglobulin V-set domain-containing protein</fullName>
    </recommendedName>
</protein>
<dbReference type="InterPro" id="IPR036179">
    <property type="entry name" value="Ig-like_dom_sf"/>
</dbReference>
<keyword evidence="2" id="KW-0391">Immunity</keyword>
<keyword evidence="3" id="KW-0393">Immunoglobulin domain</keyword>
<dbReference type="AlphaFoldDB" id="L8HM58"/>
<gene>
    <name evidence="4" type="ORF">M91_11578</name>
</gene>
<keyword evidence="1" id="KW-0732">Signal</keyword>
<dbReference type="PANTHER" id="PTHR19367">
    <property type="entry name" value="T-CELL RECEPTOR ALPHA CHAIN V REGION"/>
    <property type="match status" value="1"/>
</dbReference>
<proteinExistence type="predicted"/>
<sequence>GAKSQLVTQLNVHITVSEGPHLELRCNYSFSVQTNLFWYVQYPNQGLQFLLKYTSKDSLVSDINCFEAEFNRSGNSFHWRK</sequence>
<accession>L8HM58</accession>
<organism evidence="4 5">
    <name type="scientific">Bos mutus</name>
    <name type="common">wild yak</name>
    <dbReference type="NCBI Taxonomy" id="72004"/>
    <lineage>
        <taxon>Eukaryota</taxon>
        <taxon>Metazoa</taxon>
        <taxon>Chordata</taxon>
        <taxon>Craniata</taxon>
        <taxon>Vertebrata</taxon>
        <taxon>Euteleostomi</taxon>
        <taxon>Mammalia</taxon>
        <taxon>Eutheria</taxon>
        <taxon>Laurasiatheria</taxon>
        <taxon>Artiodactyla</taxon>
        <taxon>Ruminantia</taxon>
        <taxon>Pecora</taxon>
        <taxon>Bovidae</taxon>
        <taxon>Bovinae</taxon>
        <taxon>Bos</taxon>
    </lineage>
</organism>
<dbReference type="InterPro" id="IPR051287">
    <property type="entry name" value="TCR_variable_region"/>
</dbReference>
<evidence type="ECO:0000256" key="1">
    <source>
        <dbReference type="ARBA" id="ARBA00022729"/>
    </source>
</evidence>
<dbReference type="InterPro" id="IPR013783">
    <property type="entry name" value="Ig-like_fold"/>
</dbReference>
<evidence type="ECO:0000313" key="4">
    <source>
        <dbReference type="EMBL" id="ELR44931.1"/>
    </source>
</evidence>
<dbReference type="SUPFAM" id="SSF48726">
    <property type="entry name" value="Immunoglobulin"/>
    <property type="match status" value="1"/>
</dbReference>
<feature type="non-terminal residue" evidence="4">
    <location>
        <position position="1"/>
    </location>
</feature>
<reference evidence="4 5" key="1">
    <citation type="journal article" date="2012" name="Nat. Genet.">
        <title>The yak genome and adaptation to life at high altitude.</title>
        <authorList>
            <person name="Qiu Q."/>
            <person name="Zhang G."/>
            <person name="Ma T."/>
            <person name="Qian W."/>
            <person name="Wang J."/>
            <person name="Ye Z."/>
            <person name="Cao C."/>
            <person name="Hu Q."/>
            <person name="Kim J."/>
            <person name="Larkin D.M."/>
            <person name="Auvil L."/>
            <person name="Capitanu B."/>
            <person name="Ma J."/>
            <person name="Lewin H.A."/>
            <person name="Qian X."/>
            <person name="Lang Y."/>
            <person name="Zhou R."/>
            <person name="Wang L."/>
            <person name="Wang K."/>
            <person name="Xia J."/>
            <person name="Liao S."/>
            <person name="Pan S."/>
            <person name="Lu X."/>
            <person name="Hou H."/>
            <person name="Wang Y."/>
            <person name="Zang X."/>
            <person name="Yin Y."/>
            <person name="Ma H."/>
            <person name="Zhang J."/>
            <person name="Wang Z."/>
            <person name="Zhang Y."/>
            <person name="Zhang D."/>
            <person name="Yonezawa T."/>
            <person name="Hasegawa M."/>
            <person name="Zhong Y."/>
            <person name="Liu W."/>
            <person name="Zhang Y."/>
            <person name="Huang Z."/>
            <person name="Zhang S."/>
            <person name="Long R."/>
            <person name="Yang H."/>
            <person name="Wang J."/>
            <person name="Lenstra J.A."/>
            <person name="Cooper D.N."/>
            <person name="Wu Y."/>
            <person name="Wang J."/>
            <person name="Shi P."/>
            <person name="Wang J."/>
            <person name="Liu J."/>
        </authorList>
    </citation>
    <scope>NUCLEOTIDE SEQUENCE [LARGE SCALE GENOMIC DNA]</scope>
    <source>
        <strain evidence="5">yakQH1</strain>
    </source>
</reference>
<dbReference type="GO" id="GO:0002250">
    <property type="term" value="P:adaptive immune response"/>
    <property type="evidence" value="ECO:0007669"/>
    <property type="project" value="UniProtKB-KW"/>
</dbReference>
<dbReference type="Proteomes" id="UP000011080">
    <property type="component" value="Unassembled WGS sequence"/>
</dbReference>
<name>L8HM58_9CETA</name>
<dbReference type="EMBL" id="JH884935">
    <property type="protein sequence ID" value="ELR44931.1"/>
    <property type="molecule type" value="Genomic_DNA"/>
</dbReference>
<dbReference type="Gene3D" id="2.60.40.10">
    <property type="entry name" value="Immunoglobulins"/>
    <property type="match status" value="1"/>
</dbReference>
<evidence type="ECO:0000256" key="2">
    <source>
        <dbReference type="ARBA" id="ARBA00023130"/>
    </source>
</evidence>